<feature type="region of interest" description="Disordered" evidence="1">
    <location>
        <begin position="737"/>
        <end position="777"/>
    </location>
</feature>
<feature type="region of interest" description="Disordered" evidence="1">
    <location>
        <begin position="580"/>
        <end position="639"/>
    </location>
</feature>
<keyword evidence="2" id="KW-0812">Transmembrane</keyword>
<feature type="region of interest" description="Disordered" evidence="1">
    <location>
        <begin position="656"/>
        <end position="699"/>
    </location>
</feature>
<reference evidence="3" key="1">
    <citation type="submission" date="2019-04" db="EMBL/GenBank/DDBJ databases">
        <title>Friends and foes A comparative genomics study of 23 Aspergillus species from section Flavi.</title>
        <authorList>
            <consortium name="DOE Joint Genome Institute"/>
            <person name="Kjaerbolling I."/>
            <person name="Vesth T."/>
            <person name="Frisvad J.C."/>
            <person name="Nybo J.L."/>
            <person name="Theobald S."/>
            <person name="Kildgaard S."/>
            <person name="Isbrandt T."/>
            <person name="Kuo A."/>
            <person name="Sato A."/>
            <person name="Lyhne E.K."/>
            <person name="Kogle M.E."/>
            <person name="Wiebenga A."/>
            <person name="Kun R.S."/>
            <person name="Lubbers R.J."/>
            <person name="Makela M.R."/>
            <person name="Barry K."/>
            <person name="Chovatia M."/>
            <person name="Clum A."/>
            <person name="Daum C."/>
            <person name="Haridas S."/>
            <person name="He G."/>
            <person name="LaButti K."/>
            <person name="Lipzen A."/>
            <person name="Mondo S."/>
            <person name="Riley R."/>
            <person name="Salamov A."/>
            <person name="Simmons B.A."/>
            <person name="Magnuson J.K."/>
            <person name="Henrissat B."/>
            <person name="Mortensen U.H."/>
            <person name="Larsen T.O."/>
            <person name="Devries R.P."/>
            <person name="Grigoriev I.V."/>
            <person name="Machida M."/>
            <person name="Baker S.E."/>
            <person name="Andersen M.R."/>
        </authorList>
    </citation>
    <scope>NUCLEOTIDE SEQUENCE [LARGE SCALE GENOMIC DNA]</scope>
    <source>
        <strain evidence="3">CBS 121.62</strain>
    </source>
</reference>
<dbReference type="PANTHER" id="PTHR23242">
    <property type="entry name" value="TRANSCRIPTION FACTOR HOXA13"/>
    <property type="match status" value="1"/>
</dbReference>
<organism evidence="3">
    <name type="scientific">Aspergillus flavus</name>
    <dbReference type="NCBI Taxonomy" id="5059"/>
    <lineage>
        <taxon>Eukaryota</taxon>
        <taxon>Fungi</taxon>
        <taxon>Dikarya</taxon>
        <taxon>Ascomycota</taxon>
        <taxon>Pezizomycotina</taxon>
        <taxon>Eurotiomycetes</taxon>
        <taxon>Eurotiomycetidae</taxon>
        <taxon>Eurotiales</taxon>
        <taxon>Aspergillaceae</taxon>
        <taxon>Aspergillus</taxon>
        <taxon>Aspergillus subgen. Circumdati</taxon>
    </lineage>
</organism>
<feature type="transmembrane region" description="Helical" evidence="2">
    <location>
        <begin position="57"/>
        <end position="79"/>
    </location>
</feature>
<feature type="compositionally biased region" description="Pro residues" evidence="1">
    <location>
        <begin position="589"/>
        <end position="602"/>
    </location>
</feature>
<name>A0A5N6H356_ASPFL</name>
<dbReference type="VEuPathDB" id="FungiDB:AFLA_008230"/>
<gene>
    <name evidence="3" type="ORF">BDV35DRAFT_164115</name>
</gene>
<accession>A0A5N6H356</accession>
<feature type="compositionally biased region" description="Polar residues" evidence="1">
    <location>
        <begin position="759"/>
        <end position="774"/>
    </location>
</feature>
<dbReference type="EMBL" id="ML734579">
    <property type="protein sequence ID" value="KAB8248557.1"/>
    <property type="molecule type" value="Genomic_DNA"/>
</dbReference>
<dbReference type="AlphaFoldDB" id="A0A5N6H356"/>
<feature type="compositionally biased region" description="Basic and acidic residues" evidence="1">
    <location>
        <begin position="607"/>
        <end position="624"/>
    </location>
</feature>
<evidence type="ECO:0000256" key="1">
    <source>
        <dbReference type="SAM" id="MobiDB-lite"/>
    </source>
</evidence>
<keyword evidence="2" id="KW-0472">Membrane</keyword>
<evidence type="ECO:0008006" key="4">
    <source>
        <dbReference type="Google" id="ProtNLM"/>
    </source>
</evidence>
<proteinExistence type="predicted"/>
<protein>
    <recommendedName>
        <fullName evidence="4">Transcription factor hoxa13</fullName>
    </recommendedName>
</protein>
<evidence type="ECO:0000256" key="2">
    <source>
        <dbReference type="SAM" id="Phobius"/>
    </source>
</evidence>
<dbReference type="PANTHER" id="PTHR23242:SF9">
    <property type="entry name" value="TRANSCRIPTION FACTOR HOXA13"/>
    <property type="match status" value="1"/>
</dbReference>
<dbReference type="Proteomes" id="UP000325434">
    <property type="component" value="Unassembled WGS sequence"/>
</dbReference>
<evidence type="ECO:0000313" key="3">
    <source>
        <dbReference type="EMBL" id="KAB8248557.1"/>
    </source>
</evidence>
<dbReference type="VEuPathDB" id="FungiDB:F9C07_1880770"/>
<keyword evidence="2" id="KW-1133">Transmembrane helix</keyword>
<sequence length="920" mass="101141">MRDGRQALASIDSKQRTLITEARSPAMTTSDSGHASEGIVKDMGNKEVQPKSRNTSIFRWTLGLVVRLCIWYILLTPFFRCPAQLSDLNESSPRVCKPYLVARSYVEPHVLPFYNTYGAPYVEKARPYVGVLNEKVYTPAANVAKLGYDKYGAPALEQAHAYGSEQWEKQVAPLLQSAKDGASELYNAEVAPQVQRVTAVMSPYYQKANFAFKTTCVGYIQPFLSRTRPFIGKTYTSGQNVLTTTVMPYAQTSWSSVVYFVNSWLWPQVTGLYSENVEPQLVKIGQRLASYREGNQLRKVVDEVDNSSEQLVSVVPASSETSKIESTPTTSTTVVSSTSRALSPTELATQTREKIESDLRTWQEKFSVAADLGIEDLEERLYGLVGGYVNGGAENHGRSLLTALETAVEHELSAVKLRIGELTEALPSEHSPAEQTAQSELLKDIRQAAVVIRDRAHAIREWHSSFDQELVHRVSAAVNSTLDVLDSVRDLGLQEIGMRWAWMDGVTYKDWAKYHALKAQFEDWKGKFRKVGMRHPKSEDARALSDDILSRGMDVAEAAAKELARLKDVGRWKIAAREVSDNFDTRSGSPPPRPMPSEPSTPAPQEHYLDADSPNHKASMHRETGNASSAAQGAAESEDQALGLDDAPIAHDHVNSEGVELSNEELEPSEAPAESGGHIETGPLRAQQTDREEDTTKSTWGVAAAEAMSKQGVPEFEEVPENVYSALNSVRKNYAEVERSAGAGSSQSLEQEAHEQPDDSQNLHKPQAPSSSSAHYEAVENLVSELLAGKDPSFVQDVMDKLHAIYRTSHPASEPQKDIVANDRAASIPFSPATSMRVGGDSVKDSYEQPEAFTPVVESATSSAVYTPSEPAFPLESTQEQHAMIATNEGDLILDATETATYRIQNSDDNLEETPDRDGL</sequence>